<gene>
    <name evidence="2" type="ORF">NDU88_008832</name>
</gene>
<protein>
    <submittedName>
        <fullName evidence="2">Uncharacterized protein</fullName>
    </submittedName>
</protein>
<dbReference type="EMBL" id="JANPWB010000013">
    <property type="protein sequence ID" value="KAJ1111510.1"/>
    <property type="molecule type" value="Genomic_DNA"/>
</dbReference>
<dbReference type="AlphaFoldDB" id="A0AAV7N647"/>
<evidence type="ECO:0000313" key="2">
    <source>
        <dbReference type="EMBL" id="KAJ1111510.1"/>
    </source>
</evidence>
<feature type="region of interest" description="Disordered" evidence="1">
    <location>
        <begin position="37"/>
        <end position="75"/>
    </location>
</feature>
<proteinExistence type="predicted"/>
<evidence type="ECO:0000313" key="3">
    <source>
        <dbReference type="Proteomes" id="UP001066276"/>
    </source>
</evidence>
<sequence length="109" mass="12447">MAGVARLETPSIQASLSLRRGQKLVLRLFCHPQRSMEGELGSKWPSTACQDPRPTKQPSCSIRINKRPRSSPRACVREHVPTRTHLWAMPAEDPVCLTVRAERRHQRKE</sequence>
<accession>A0AAV7N647</accession>
<evidence type="ECO:0000256" key="1">
    <source>
        <dbReference type="SAM" id="MobiDB-lite"/>
    </source>
</evidence>
<name>A0AAV7N647_PLEWA</name>
<comment type="caution">
    <text evidence="2">The sequence shown here is derived from an EMBL/GenBank/DDBJ whole genome shotgun (WGS) entry which is preliminary data.</text>
</comment>
<reference evidence="2" key="1">
    <citation type="journal article" date="2022" name="bioRxiv">
        <title>Sequencing and chromosome-scale assembly of the giantPleurodeles waltlgenome.</title>
        <authorList>
            <person name="Brown T."/>
            <person name="Elewa A."/>
            <person name="Iarovenko S."/>
            <person name="Subramanian E."/>
            <person name="Araus A.J."/>
            <person name="Petzold A."/>
            <person name="Susuki M."/>
            <person name="Suzuki K.-i.T."/>
            <person name="Hayashi T."/>
            <person name="Toyoda A."/>
            <person name="Oliveira C."/>
            <person name="Osipova E."/>
            <person name="Leigh N.D."/>
            <person name="Simon A."/>
            <person name="Yun M.H."/>
        </authorList>
    </citation>
    <scope>NUCLEOTIDE SEQUENCE</scope>
    <source>
        <strain evidence="2">20211129_DDA</strain>
        <tissue evidence="2">Liver</tissue>
    </source>
</reference>
<dbReference type="Proteomes" id="UP001066276">
    <property type="component" value="Chromosome 9"/>
</dbReference>
<keyword evidence="3" id="KW-1185">Reference proteome</keyword>
<organism evidence="2 3">
    <name type="scientific">Pleurodeles waltl</name>
    <name type="common">Iberian ribbed newt</name>
    <dbReference type="NCBI Taxonomy" id="8319"/>
    <lineage>
        <taxon>Eukaryota</taxon>
        <taxon>Metazoa</taxon>
        <taxon>Chordata</taxon>
        <taxon>Craniata</taxon>
        <taxon>Vertebrata</taxon>
        <taxon>Euteleostomi</taxon>
        <taxon>Amphibia</taxon>
        <taxon>Batrachia</taxon>
        <taxon>Caudata</taxon>
        <taxon>Salamandroidea</taxon>
        <taxon>Salamandridae</taxon>
        <taxon>Pleurodelinae</taxon>
        <taxon>Pleurodeles</taxon>
    </lineage>
</organism>